<dbReference type="Pfam" id="PF13715">
    <property type="entry name" value="CarbopepD_reg_2"/>
    <property type="match status" value="1"/>
</dbReference>
<evidence type="ECO:0008006" key="3">
    <source>
        <dbReference type="Google" id="ProtNLM"/>
    </source>
</evidence>
<gene>
    <name evidence="1" type="ORF">EJ995_02945</name>
</gene>
<dbReference type="InterPro" id="IPR008969">
    <property type="entry name" value="CarboxyPept-like_regulatory"/>
</dbReference>
<organism evidence="1 2">
    <name type="scientific">Nonlabens ponticola</name>
    <dbReference type="NCBI Taxonomy" id="2496866"/>
    <lineage>
        <taxon>Bacteria</taxon>
        <taxon>Pseudomonadati</taxon>
        <taxon>Bacteroidota</taxon>
        <taxon>Flavobacteriia</taxon>
        <taxon>Flavobacteriales</taxon>
        <taxon>Flavobacteriaceae</taxon>
        <taxon>Nonlabens</taxon>
    </lineage>
</organism>
<evidence type="ECO:0000313" key="2">
    <source>
        <dbReference type="Proteomes" id="UP000279600"/>
    </source>
</evidence>
<keyword evidence="2" id="KW-1185">Reference proteome</keyword>
<proteinExistence type="predicted"/>
<reference evidence="1 2" key="1">
    <citation type="submission" date="2018-12" db="EMBL/GenBank/DDBJ databases">
        <title>Complete genome of Nonlabens sp. MJ115.</title>
        <authorList>
            <person name="Choi H.S."/>
            <person name="Jung J."/>
        </authorList>
    </citation>
    <scope>NUCLEOTIDE SEQUENCE [LARGE SCALE GENOMIC DNA]</scope>
    <source>
        <strain evidence="1 2">MJ115</strain>
    </source>
</reference>
<sequence>MANRFWLFFSYALIANILSAQIIVRGKVIDQGKEPILGVKVTEVGYQNVVDTDYYGNFKIEIQEFGNELKFEFSGYKSQTFIINNNDTNLIIELNTFSSNEYLDGRRISGSLVSGVLHNPIGAEVSITSPYIKLNSLLQLDLRYQTNFNQNQITYFKFGIRHIRIQNNYDIDFAASLMNVQRNTKEDFKIVGLESISQFGDHKAIIGLQKYSTASFISVGPQVGYATYIYGGISADVSSSVTFFNGFNSYDVQFRKSFEKFNLFFNYQNVSSFNEISIGIGSGLFY</sequence>
<dbReference type="SUPFAM" id="SSF49464">
    <property type="entry name" value="Carboxypeptidase regulatory domain-like"/>
    <property type="match status" value="1"/>
</dbReference>
<dbReference type="KEGG" id="noj:EJ995_02945"/>
<dbReference type="EMBL" id="CP034549">
    <property type="protein sequence ID" value="AZQ43241.1"/>
    <property type="molecule type" value="Genomic_DNA"/>
</dbReference>
<name>A0A3S9MVK0_9FLAO</name>
<evidence type="ECO:0000313" key="1">
    <source>
        <dbReference type="EMBL" id="AZQ43241.1"/>
    </source>
</evidence>
<dbReference type="AlphaFoldDB" id="A0A3S9MVK0"/>
<dbReference type="Proteomes" id="UP000279600">
    <property type="component" value="Chromosome"/>
</dbReference>
<dbReference type="Gene3D" id="2.60.40.1120">
    <property type="entry name" value="Carboxypeptidase-like, regulatory domain"/>
    <property type="match status" value="1"/>
</dbReference>
<accession>A0A3S9MVK0</accession>
<dbReference type="OrthoDB" id="822112at2"/>
<dbReference type="RefSeq" id="WP_126445456.1">
    <property type="nucleotide sequence ID" value="NZ_CP034549.1"/>
</dbReference>
<protein>
    <recommendedName>
        <fullName evidence="3">Carboxypeptidase-like regulatory domain-containing protein</fullName>
    </recommendedName>
</protein>